<feature type="chain" id="PRO_5002243023" evidence="2">
    <location>
        <begin position="20"/>
        <end position="149"/>
    </location>
</feature>
<evidence type="ECO:0000313" key="4">
    <source>
        <dbReference type="Proteomes" id="UP000032214"/>
    </source>
</evidence>
<gene>
    <name evidence="3" type="ORF">J120_02230</name>
</gene>
<reference evidence="3 4" key="1">
    <citation type="journal article" date="2013" name="Proc. Natl. Acad. Sci. U.S.A.">
        <title>Candidate phylum TM6 genome recovered from a hospital sink biofilm provides genomic insights into this uncultivated phylum.</title>
        <authorList>
            <person name="McLean J.S."/>
            <person name="Lombardo M.J."/>
            <person name="Badger J.H."/>
            <person name="Edlund A."/>
            <person name="Novotny M."/>
            <person name="Yee-Greenbaum J."/>
            <person name="Vyahhi N."/>
            <person name="Hall A.P."/>
            <person name="Yang Y."/>
            <person name="Dupont C.L."/>
            <person name="Ziegler M.G."/>
            <person name="Chitsaz H."/>
            <person name="Allen A.E."/>
            <person name="Yooseph S."/>
            <person name="Tesler G."/>
            <person name="Pevzner P.A."/>
            <person name="Friedman R.M."/>
            <person name="Nealson K.H."/>
            <person name="Venter J.C."/>
            <person name="Lasken R.S."/>
        </authorList>
    </citation>
    <scope>NUCLEOTIDE SEQUENCE [LARGE SCALE GENOMIC DNA]</scope>
    <source>
        <strain evidence="3 4">TM6SC1</strain>
    </source>
</reference>
<keyword evidence="1" id="KW-0812">Transmembrane</keyword>
<comment type="caution">
    <text evidence="3">The sequence shown here is derived from an EMBL/GenBank/DDBJ whole genome shotgun (WGS) entry which is preliminary data.</text>
</comment>
<protein>
    <submittedName>
        <fullName evidence="3">Uncharacterized protein</fullName>
    </submittedName>
</protein>
<feature type="signal peptide" evidence="2">
    <location>
        <begin position="1"/>
        <end position="19"/>
    </location>
</feature>
<organism evidence="3 4">
    <name type="scientific">candidate division TM6 bacterium JCVI TM6SC1</name>
    <dbReference type="NCBI Taxonomy" id="1306947"/>
    <lineage>
        <taxon>Bacteria</taxon>
        <taxon>Candidatus Babelota</taxon>
        <taxon>Vermiphilus</taxon>
    </lineage>
</organism>
<keyword evidence="1" id="KW-0472">Membrane</keyword>
<evidence type="ECO:0000313" key="3">
    <source>
        <dbReference type="EMBL" id="KIX85139.1"/>
    </source>
</evidence>
<sequence>MKYALFLSTLFALNITVHATIPSQVDIEPHYSSVSSDLEQKPSKWGTPIKQFAGGALLLFFARHALALAQLTSGASKRAAKSSKYNANSGFLLRMLAISQGFNTTVSIAAMAAAIGAGCVGAVYMWKGAQGIHHAFTTSPKTTAVVSQN</sequence>
<dbReference type="Proteomes" id="UP000032214">
    <property type="component" value="Unassembled WGS sequence"/>
</dbReference>
<keyword evidence="1" id="KW-1133">Transmembrane helix</keyword>
<keyword evidence="4" id="KW-1185">Reference proteome</keyword>
<dbReference type="AlphaFoldDB" id="A0A0D2GP39"/>
<accession>A0A0D2GP39</accession>
<dbReference type="STRING" id="1306947.J120_02230"/>
<evidence type="ECO:0000256" key="1">
    <source>
        <dbReference type="SAM" id="Phobius"/>
    </source>
</evidence>
<evidence type="ECO:0000256" key="2">
    <source>
        <dbReference type="SAM" id="SignalP"/>
    </source>
</evidence>
<feature type="transmembrane region" description="Helical" evidence="1">
    <location>
        <begin position="108"/>
        <end position="126"/>
    </location>
</feature>
<dbReference type="EMBL" id="ARQD01000002">
    <property type="protein sequence ID" value="KIX85139.1"/>
    <property type="molecule type" value="Genomic_DNA"/>
</dbReference>
<proteinExistence type="predicted"/>
<name>A0A0D2GP39_9BACT</name>
<keyword evidence="2" id="KW-0732">Signal</keyword>